<evidence type="ECO:0000313" key="1">
    <source>
        <dbReference type="EMBL" id="POZ22427.1"/>
    </source>
</evidence>
<gene>
    <name evidence="1" type="ORF">C3712_12090</name>
</gene>
<dbReference type="EMBL" id="PQVW01000008">
    <property type="protein sequence ID" value="POZ22427.1"/>
    <property type="molecule type" value="Genomic_DNA"/>
</dbReference>
<name>A0ABX5A0T5_9ENTR</name>
<accession>A0ABX5A0T5</accession>
<evidence type="ECO:0000313" key="2">
    <source>
        <dbReference type="Proteomes" id="UP000237025"/>
    </source>
</evidence>
<comment type="caution">
    <text evidence="1">The sequence shown here is derived from an EMBL/GenBank/DDBJ whole genome shotgun (WGS) entry which is preliminary data.</text>
</comment>
<keyword evidence="2" id="KW-1185">Reference proteome</keyword>
<dbReference type="Proteomes" id="UP000237025">
    <property type="component" value="Unassembled WGS sequence"/>
</dbReference>
<organism evidence="1 2">
    <name type="scientific">Lelliottia aquatilis</name>
    <dbReference type="NCBI Taxonomy" id="2080838"/>
    <lineage>
        <taxon>Bacteria</taxon>
        <taxon>Pseudomonadati</taxon>
        <taxon>Pseudomonadota</taxon>
        <taxon>Gammaproteobacteria</taxon>
        <taxon>Enterobacterales</taxon>
        <taxon>Enterobacteriaceae</taxon>
        <taxon>Lelliottia</taxon>
    </lineage>
</organism>
<protein>
    <submittedName>
        <fullName evidence="1">Uncharacterized protein</fullName>
    </submittedName>
</protein>
<reference evidence="1 2" key="1">
    <citation type="submission" date="2018-02" db="EMBL/GenBank/DDBJ databases">
        <title>Lelliotia aquatilis sp. nov., isolated from drinking water.</title>
        <authorList>
            <person name="Kaempfer P."/>
            <person name="Glaeser S."/>
            <person name="Exner M."/>
            <person name="Doijad S."/>
            <person name="Chakraborty T."/>
        </authorList>
    </citation>
    <scope>NUCLEOTIDE SEQUENCE [LARGE SCALE GENOMIC DNA]</scope>
    <source>
        <strain evidence="1 2">6331-17</strain>
    </source>
</reference>
<proteinExistence type="predicted"/>
<sequence length="83" mass="9351">MSSLIKQCRAILRFARNFLPRNPASASLQDVDANVLFSLKLPPNPAINHKVKRVITLAYDQKTLKSLQSYSLAKCDLPRIKLT</sequence>